<name>A0ABQ5FS12_9ASTR</name>
<dbReference type="EMBL" id="BQNB010017650">
    <property type="protein sequence ID" value="GJT65673.1"/>
    <property type="molecule type" value="Genomic_DNA"/>
</dbReference>
<sequence>MPELYSGDSWTIEGWFRSGVNSIGVSQTSTMSEGPQQSRGVRRTRLGTQQHVLGDEGATTASEEVEAEPHFYFQLMSGGATSEGAEADQTILMTRHPNLLELQNGKNMVDPQPEREWVQGVEEEGMRMGSQEGPVVPASLGETTTFLAFIKENIEVSRTLIREHDQHDKIGEAPQ</sequence>
<accession>A0ABQ5FS12</accession>
<proteinExistence type="predicted"/>
<keyword evidence="2" id="KW-1185">Reference proteome</keyword>
<comment type="caution">
    <text evidence="1">The sequence shown here is derived from an EMBL/GenBank/DDBJ whole genome shotgun (WGS) entry which is preliminary data.</text>
</comment>
<reference evidence="1" key="2">
    <citation type="submission" date="2022-01" db="EMBL/GenBank/DDBJ databases">
        <authorList>
            <person name="Yamashiro T."/>
            <person name="Shiraishi A."/>
            <person name="Satake H."/>
            <person name="Nakayama K."/>
        </authorList>
    </citation>
    <scope>NUCLEOTIDE SEQUENCE</scope>
</reference>
<reference evidence="1" key="1">
    <citation type="journal article" date="2022" name="Int. J. Mol. Sci.">
        <title>Draft Genome of Tanacetum Coccineum: Genomic Comparison of Closely Related Tanacetum-Family Plants.</title>
        <authorList>
            <person name="Yamashiro T."/>
            <person name="Shiraishi A."/>
            <person name="Nakayama K."/>
            <person name="Satake H."/>
        </authorList>
    </citation>
    <scope>NUCLEOTIDE SEQUENCE</scope>
</reference>
<evidence type="ECO:0000313" key="1">
    <source>
        <dbReference type="EMBL" id="GJT65673.1"/>
    </source>
</evidence>
<gene>
    <name evidence="1" type="ORF">Tco_1017153</name>
</gene>
<protein>
    <submittedName>
        <fullName evidence="1">Uncharacterized protein</fullName>
    </submittedName>
</protein>
<evidence type="ECO:0000313" key="2">
    <source>
        <dbReference type="Proteomes" id="UP001151760"/>
    </source>
</evidence>
<organism evidence="1 2">
    <name type="scientific">Tanacetum coccineum</name>
    <dbReference type="NCBI Taxonomy" id="301880"/>
    <lineage>
        <taxon>Eukaryota</taxon>
        <taxon>Viridiplantae</taxon>
        <taxon>Streptophyta</taxon>
        <taxon>Embryophyta</taxon>
        <taxon>Tracheophyta</taxon>
        <taxon>Spermatophyta</taxon>
        <taxon>Magnoliopsida</taxon>
        <taxon>eudicotyledons</taxon>
        <taxon>Gunneridae</taxon>
        <taxon>Pentapetalae</taxon>
        <taxon>asterids</taxon>
        <taxon>campanulids</taxon>
        <taxon>Asterales</taxon>
        <taxon>Asteraceae</taxon>
        <taxon>Asteroideae</taxon>
        <taxon>Anthemideae</taxon>
        <taxon>Anthemidinae</taxon>
        <taxon>Tanacetum</taxon>
    </lineage>
</organism>
<dbReference type="Proteomes" id="UP001151760">
    <property type="component" value="Unassembled WGS sequence"/>
</dbReference>